<protein>
    <submittedName>
        <fullName evidence="2">SAG family member</fullName>
    </submittedName>
</protein>
<organism evidence="2 3">
    <name type="scientific">Eimeria mitis</name>
    <dbReference type="NCBI Taxonomy" id="44415"/>
    <lineage>
        <taxon>Eukaryota</taxon>
        <taxon>Sar</taxon>
        <taxon>Alveolata</taxon>
        <taxon>Apicomplexa</taxon>
        <taxon>Conoidasida</taxon>
        <taxon>Coccidia</taxon>
        <taxon>Eucoccidiorida</taxon>
        <taxon>Eimeriorina</taxon>
        <taxon>Eimeriidae</taxon>
        <taxon>Eimeria</taxon>
    </lineage>
</organism>
<reference evidence="2" key="2">
    <citation type="submission" date="2013-10" db="EMBL/GenBank/DDBJ databases">
        <authorList>
            <person name="Aslett M."/>
        </authorList>
    </citation>
    <scope>NUCLEOTIDE SEQUENCE [LARGE SCALE GENOMIC DNA]</scope>
    <source>
        <strain evidence="2">Houghton</strain>
    </source>
</reference>
<feature type="signal peptide" evidence="1">
    <location>
        <begin position="1"/>
        <end position="24"/>
    </location>
</feature>
<feature type="chain" id="PRO_5004671802" evidence="1">
    <location>
        <begin position="25"/>
        <end position="203"/>
    </location>
</feature>
<sequence>MAPFYKTAAAFCLVGLFGLQSAAAETPKYKFEVVQVKDDAYLTAKLARNGKISAKTNTVEKDTATVTALEGKVKSEKTVDEATCETLIEETHKKIFYHTFSYAADPDYRALVQEALQSGLAEFSDTYPNDTKAWTDIWKKEKARNVMHLLGAESTKIGCIVANCVKTQSAVDTYSKSGPDVPTTSVLFCELAPPATENEAAFR</sequence>
<proteinExistence type="predicted"/>
<dbReference type="AlphaFoldDB" id="U6JVE2"/>
<dbReference type="Proteomes" id="UP000030744">
    <property type="component" value="Unassembled WGS sequence"/>
</dbReference>
<keyword evidence="3" id="KW-1185">Reference proteome</keyword>
<dbReference type="EMBL" id="HG681876">
    <property type="protein sequence ID" value="CDJ29364.1"/>
    <property type="molecule type" value="Genomic_DNA"/>
</dbReference>
<dbReference type="InterPro" id="IPR035940">
    <property type="entry name" value="CAP_sf"/>
</dbReference>
<keyword evidence="1" id="KW-0732">Signal</keyword>
<dbReference type="OrthoDB" id="348012at2759"/>
<reference evidence="2" key="1">
    <citation type="submission" date="2013-10" db="EMBL/GenBank/DDBJ databases">
        <title>Genomic analysis of the causative agents of coccidiosis in chickens.</title>
        <authorList>
            <person name="Reid A.J."/>
            <person name="Blake D."/>
            <person name="Billington K."/>
            <person name="Browne H."/>
            <person name="Dunn M."/>
            <person name="Hung S."/>
            <person name="Kawahara F."/>
            <person name="Miranda-Saavedra D."/>
            <person name="Mourier T."/>
            <person name="Nagra H."/>
            <person name="Otto T.D."/>
            <person name="Rawlings N."/>
            <person name="Sanchez A."/>
            <person name="Sanders M."/>
            <person name="Subramaniam C."/>
            <person name="Tay Y."/>
            <person name="Dear P."/>
            <person name="Doerig C."/>
            <person name="Gruber A."/>
            <person name="Parkinson J."/>
            <person name="Shirley M."/>
            <person name="Wan K.L."/>
            <person name="Berriman M."/>
            <person name="Tomley F."/>
            <person name="Pain A."/>
        </authorList>
    </citation>
    <scope>NUCLEOTIDE SEQUENCE [LARGE SCALE GENOMIC DNA]</scope>
    <source>
        <strain evidence="2">Houghton</strain>
    </source>
</reference>
<evidence type="ECO:0000313" key="2">
    <source>
        <dbReference type="EMBL" id="CDJ29364.1"/>
    </source>
</evidence>
<gene>
    <name evidence="2" type="ORF">EMH_0003650</name>
</gene>
<dbReference type="RefSeq" id="XP_013351933.1">
    <property type="nucleotide sequence ID" value="XM_013496479.1"/>
</dbReference>
<dbReference type="VEuPathDB" id="ToxoDB:EMH_0003650"/>
<dbReference type="Gene3D" id="3.40.33.10">
    <property type="entry name" value="CAP"/>
    <property type="match status" value="1"/>
</dbReference>
<evidence type="ECO:0000313" key="3">
    <source>
        <dbReference type="Proteomes" id="UP000030744"/>
    </source>
</evidence>
<accession>U6JVE2</accession>
<dbReference type="GeneID" id="25375410"/>
<evidence type="ECO:0000256" key="1">
    <source>
        <dbReference type="SAM" id="SignalP"/>
    </source>
</evidence>
<name>U6JVE2_9EIME</name>